<keyword evidence="2" id="KW-1185">Reference proteome</keyword>
<name>A0A9J6BTI6_POLVA</name>
<dbReference type="AlphaFoldDB" id="A0A9J6BTI6"/>
<protein>
    <submittedName>
        <fullName evidence="1">Uncharacterized protein</fullName>
    </submittedName>
</protein>
<dbReference type="Proteomes" id="UP001107558">
    <property type="component" value="Chromosome 3"/>
</dbReference>
<proteinExistence type="predicted"/>
<reference evidence="1" key="1">
    <citation type="submission" date="2021-03" db="EMBL/GenBank/DDBJ databases">
        <title>Chromosome level genome of the anhydrobiotic midge Polypedilum vanderplanki.</title>
        <authorList>
            <person name="Yoshida Y."/>
            <person name="Kikawada T."/>
            <person name="Gusev O."/>
        </authorList>
    </citation>
    <scope>NUCLEOTIDE SEQUENCE</scope>
    <source>
        <strain evidence="1">NIAS01</strain>
        <tissue evidence="1">Whole body or cell culture</tissue>
    </source>
</reference>
<sequence length="118" mass="13399">MDQSLSTTTTSQKFNFSPQSSNSIFISHGGAQNSQQFHNIFGPVSFNRPLIFKNIYKPSKLSVPSSLDVKISDEGKFLLIKSKKQEIVSESHEMECEKAYRALFSQELMLSMMQDELK</sequence>
<evidence type="ECO:0000313" key="2">
    <source>
        <dbReference type="Proteomes" id="UP001107558"/>
    </source>
</evidence>
<evidence type="ECO:0000313" key="1">
    <source>
        <dbReference type="EMBL" id="KAG5673188.1"/>
    </source>
</evidence>
<organism evidence="1 2">
    <name type="scientific">Polypedilum vanderplanki</name>
    <name type="common">Sleeping chironomid midge</name>
    <dbReference type="NCBI Taxonomy" id="319348"/>
    <lineage>
        <taxon>Eukaryota</taxon>
        <taxon>Metazoa</taxon>
        <taxon>Ecdysozoa</taxon>
        <taxon>Arthropoda</taxon>
        <taxon>Hexapoda</taxon>
        <taxon>Insecta</taxon>
        <taxon>Pterygota</taxon>
        <taxon>Neoptera</taxon>
        <taxon>Endopterygota</taxon>
        <taxon>Diptera</taxon>
        <taxon>Nematocera</taxon>
        <taxon>Chironomoidea</taxon>
        <taxon>Chironomidae</taxon>
        <taxon>Chironominae</taxon>
        <taxon>Polypedilum</taxon>
        <taxon>Polypedilum</taxon>
    </lineage>
</organism>
<dbReference type="EMBL" id="JADBJN010000003">
    <property type="protein sequence ID" value="KAG5673188.1"/>
    <property type="molecule type" value="Genomic_DNA"/>
</dbReference>
<accession>A0A9J6BTI6</accession>
<gene>
    <name evidence="1" type="ORF">PVAND_003255</name>
</gene>
<comment type="caution">
    <text evidence="1">The sequence shown here is derived from an EMBL/GenBank/DDBJ whole genome shotgun (WGS) entry which is preliminary data.</text>
</comment>